<dbReference type="EMBL" id="MHSH01000052">
    <property type="protein sequence ID" value="OHA40382.1"/>
    <property type="molecule type" value="Genomic_DNA"/>
</dbReference>
<comment type="caution">
    <text evidence="2">The sequence shown here is derived from an EMBL/GenBank/DDBJ whole genome shotgun (WGS) entry which is preliminary data.</text>
</comment>
<evidence type="ECO:0000313" key="2">
    <source>
        <dbReference type="EMBL" id="OHA40382.1"/>
    </source>
</evidence>
<keyword evidence="1" id="KW-1133">Transmembrane helix</keyword>
<evidence type="ECO:0000256" key="1">
    <source>
        <dbReference type="SAM" id="Phobius"/>
    </source>
</evidence>
<keyword evidence="1" id="KW-0472">Membrane</keyword>
<accession>A0A1G2NYG0</accession>
<organism evidence="2 3">
    <name type="scientific">Candidatus Taylorbacteria bacterium RIFCSPLOWO2_02_FULL_46_40</name>
    <dbReference type="NCBI Taxonomy" id="1802329"/>
    <lineage>
        <taxon>Bacteria</taxon>
        <taxon>Candidatus Tayloriibacteriota</taxon>
    </lineage>
</organism>
<evidence type="ECO:0000313" key="3">
    <source>
        <dbReference type="Proteomes" id="UP000176429"/>
    </source>
</evidence>
<keyword evidence="1" id="KW-0812">Transmembrane</keyword>
<name>A0A1G2NYG0_9BACT</name>
<feature type="transmembrane region" description="Helical" evidence="1">
    <location>
        <begin position="44"/>
        <end position="66"/>
    </location>
</feature>
<protein>
    <submittedName>
        <fullName evidence="2">Uncharacterized protein</fullName>
    </submittedName>
</protein>
<dbReference type="AlphaFoldDB" id="A0A1G2NYG0"/>
<sequence length="67" mass="7360">MVDVQLGDDPQFESRAIPRMIFKKPPFGVRLVLKIGFAKTPKQANLVLAITATVFFVISAIVFIAAL</sequence>
<gene>
    <name evidence="2" type="ORF">A3H68_01450</name>
</gene>
<proteinExistence type="predicted"/>
<reference evidence="2 3" key="1">
    <citation type="journal article" date="2016" name="Nat. Commun.">
        <title>Thousands of microbial genomes shed light on interconnected biogeochemical processes in an aquifer system.</title>
        <authorList>
            <person name="Anantharaman K."/>
            <person name="Brown C.T."/>
            <person name="Hug L.A."/>
            <person name="Sharon I."/>
            <person name="Castelle C.J."/>
            <person name="Probst A.J."/>
            <person name="Thomas B.C."/>
            <person name="Singh A."/>
            <person name="Wilkins M.J."/>
            <person name="Karaoz U."/>
            <person name="Brodie E.L."/>
            <person name="Williams K.H."/>
            <person name="Hubbard S.S."/>
            <person name="Banfield J.F."/>
        </authorList>
    </citation>
    <scope>NUCLEOTIDE SEQUENCE [LARGE SCALE GENOMIC DNA]</scope>
</reference>
<dbReference type="Proteomes" id="UP000176429">
    <property type="component" value="Unassembled WGS sequence"/>
</dbReference>